<dbReference type="FunCoup" id="A0A194XPC9">
    <property type="interactions" value="60"/>
</dbReference>
<accession>A0A194XPC9</accession>
<feature type="transmembrane region" description="Helical" evidence="5">
    <location>
        <begin position="242"/>
        <end position="260"/>
    </location>
</feature>
<name>A0A194XPC9_MOLSC</name>
<keyword evidence="2 5" id="KW-0812">Transmembrane</keyword>
<organism evidence="6 7">
    <name type="scientific">Mollisia scopiformis</name>
    <name type="common">Conifer needle endophyte fungus</name>
    <name type="synonym">Phialocephala scopiformis</name>
    <dbReference type="NCBI Taxonomy" id="149040"/>
    <lineage>
        <taxon>Eukaryota</taxon>
        <taxon>Fungi</taxon>
        <taxon>Dikarya</taxon>
        <taxon>Ascomycota</taxon>
        <taxon>Pezizomycotina</taxon>
        <taxon>Leotiomycetes</taxon>
        <taxon>Helotiales</taxon>
        <taxon>Mollisiaceae</taxon>
        <taxon>Mollisia</taxon>
    </lineage>
</organism>
<evidence type="ECO:0000256" key="5">
    <source>
        <dbReference type="SAM" id="Phobius"/>
    </source>
</evidence>
<evidence type="ECO:0000313" key="7">
    <source>
        <dbReference type="Proteomes" id="UP000070700"/>
    </source>
</evidence>
<feature type="transmembrane region" description="Helical" evidence="5">
    <location>
        <begin position="163"/>
        <end position="184"/>
    </location>
</feature>
<reference evidence="6 7" key="1">
    <citation type="submission" date="2015-10" db="EMBL/GenBank/DDBJ databases">
        <title>Full genome of DAOMC 229536 Phialocephala scopiformis, a fungal endophyte of spruce producing the potent anti-insectan compound rugulosin.</title>
        <authorList>
            <consortium name="DOE Joint Genome Institute"/>
            <person name="Walker A.K."/>
            <person name="Frasz S.L."/>
            <person name="Seifert K.A."/>
            <person name="Miller J.D."/>
            <person name="Mondo S.J."/>
            <person name="Labutti K."/>
            <person name="Lipzen A."/>
            <person name="Dockter R."/>
            <person name="Kennedy M."/>
            <person name="Grigoriev I.V."/>
            <person name="Spatafora J.W."/>
        </authorList>
    </citation>
    <scope>NUCLEOTIDE SEQUENCE [LARGE SCALE GENOMIC DNA]</scope>
    <source>
        <strain evidence="6 7">CBS 120377</strain>
    </source>
</reference>
<dbReference type="AlphaFoldDB" id="A0A194XPC9"/>
<keyword evidence="3 5" id="KW-1133">Transmembrane helix</keyword>
<dbReference type="OrthoDB" id="4521223at2759"/>
<feature type="transmembrane region" description="Helical" evidence="5">
    <location>
        <begin position="49"/>
        <end position="68"/>
    </location>
</feature>
<dbReference type="InterPro" id="IPR007568">
    <property type="entry name" value="RTA1"/>
</dbReference>
<dbReference type="RefSeq" id="XP_018075947.1">
    <property type="nucleotide sequence ID" value="XM_018216682.1"/>
</dbReference>
<dbReference type="GO" id="GO:0000324">
    <property type="term" value="C:fungal-type vacuole"/>
    <property type="evidence" value="ECO:0007669"/>
    <property type="project" value="TreeGrafter"/>
</dbReference>
<dbReference type="EMBL" id="KQ947407">
    <property type="protein sequence ID" value="KUJ21592.1"/>
    <property type="molecule type" value="Genomic_DNA"/>
</dbReference>
<evidence type="ECO:0000256" key="2">
    <source>
        <dbReference type="ARBA" id="ARBA00022692"/>
    </source>
</evidence>
<dbReference type="Proteomes" id="UP000070700">
    <property type="component" value="Unassembled WGS sequence"/>
</dbReference>
<feature type="transmembrane region" description="Helical" evidence="5">
    <location>
        <begin position="80"/>
        <end position="102"/>
    </location>
</feature>
<feature type="transmembrane region" description="Helical" evidence="5">
    <location>
        <begin position="123"/>
        <end position="143"/>
    </location>
</feature>
<feature type="transmembrane region" description="Helical" evidence="5">
    <location>
        <begin position="196"/>
        <end position="222"/>
    </location>
</feature>
<evidence type="ECO:0000256" key="4">
    <source>
        <dbReference type="ARBA" id="ARBA00023136"/>
    </source>
</evidence>
<sequence>MTICPLDTYEQAWFNYVPSLPGNALYEGIFALLLLTQLGLGFRYKTWGFSLGMVLGLILEVTGYIGRIELHYNPFKKSGFLVYLVPLTMGPAFLSAAIYLCLSRIVVLYGTRLSRFSPRTYTITFISCDIFSLVLQAIGGGMASTSNSQSSLHTGEHIMVAGLSFQVASLLLFIGLCTDFAFAVRRAGISNSANKIYNIFLFKAFLFALVIATIGIFIRSVFRVAELSKGFHGPLDNQEGTYMVLEGMMIIIASLSLTVFHPGLCFQGQWHAATFKVMGRKKDVGDKGAATGSTSEMDVMGKRAAVAEAEH</sequence>
<dbReference type="PANTHER" id="PTHR31465">
    <property type="entry name" value="PROTEIN RTA1-RELATED"/>
    <property type="match status" value="1"/>
</dbReference>
<evidence type="ECO:0000256" key="1">
    <source>
        <dbReference type="ARBA" id="ARBA00004141"/>
    </source>
</evidence>
<comment type="subcellular location">
    <subcellularLocation>
        <location evidence="1">Membrane</location>
        <topology evidence="1">Multi-pass membrane protein</topology>
    </subcellularLocation>
</comment>
<proteinExistence type="predicted"/>
<gene>
    <name evidence="6" type="ORF">LY89DRAFT_694161</name>
</gene>
<keyword evidence="4 5" id="KW-0472">Membrane</keyword>
<dbReference type="InParanoid" id="A0A194XPC9"/>
<feature type="transmembrane region" description="Helical" evidence="5">
    <location>
        <begin position="24"/>
        <end position="42"/>
    </location>
</feature>
<evidence type="ECO:0000313" key="6">
    <source>
        <dbReference type="EMBL" id="KUJ21592.1"/>
    </source>
</evidence>
<dbReference type="KEGG" id="psco:LY89DRAFT_694161"/>
<dbReference type="GO" id="GO:0005886">
    <property type="term" value="C:plasma membrane"/>
    <property type="evidence" value="ECO:0007669"/>
    <property type="project" value="TreeGrafter"/>
</dbReference>
<evidence type="ECO:0000256" key="3">
    <source>
        <dbReference type="ARBA" id="ARBA00022989"/>
    </source>
</evidence>
<dbReference type="Pfam" id="PF04479">
    <property type="entry name" value="RTA1"/>
    <property type="match status" value="1"/>
</dbReference>
<keyword evidence="7" id="KW-1185">Reference proteome</keyword>
<dbReference type="GeneID" id="28826408"/>
<protein>
    <submittedName>
        <fullName evidence="6">RTA1-domain-containing protein</fullName>
    </submittedName>
</protein>
<dbReference type="PANTHER" id="PTHR31465:SF9">
    <property type="entry name" value="SPHINGOID LONG-CHAIN BASE TRANSPORTER RSB1"/>
    <property type="match status" value="1"/>
</dbReference>